<evidence type="ECO:0000313" key="2">
    <source>
        <dbReference type="Proteomes" id="UP001152888"/>
    </source>
</evidence>
<accession>A0A9P0KPB3</accession>
<dbReference type="AlphaFoldDB" id="A0A9P0KPB3"/>
<keyword evidence="2" id="KW-1185">Reference proteome</keyword>
<gene>
    <name evidence="1" type="ORF">ACAOBT_LOCUS12493</name>
</gene>
<evidence type="ECO:0000313" key="1">
    <source>
        <dbReference type="EMBL" id="CAH1977152.1"/>
    </source>
</evidence>
<dbReference type="Proteomes" id="UP001152888">
    <property type="component" value="Unassembled WGS sequence"/>
</dbReference>
<reference evidence="1" key="1">
    <citation type="submission" date="2022-03" db="EMBL/GenBank/DDBJ databases">
        <authorList>
            <person name="Sayadi A."/>
        </authorList>
    </citation>
    <scope>NUCLEOTIDE SEQUENCE</scope>
</reference>
<comment type="caution">
    <text evidence="1">The sequence shown here is derived from an EMBL/GenBank/DDBJ whole genome shotgun (WGS) entry which is preliminary data.</text>
</comment>
<dbReference type="EMBL" id="CAKOFQ010006854">
    <property type="protein sequence ID" value="CAH1977152.1"/>
    <property type="molecule type" value="Genomic_DNA"/>
</dbReference>
<proteinExistence type="predicted"/>
<sequence>MRAMAKTLGVQKDRLSAHFEAWDIYFQRPCAPFLGNNNFDHDSYPIAMDYHRSYTKQLSSSIESFTEHQ</sequence>
<protein>
    <submittedName>
        <fullName evidence="1">Uncharacterized protein</fullName>
    </submittedName>
</protein>
<name>A0A9P0KPB3_ACAOB</name>
<organism evidence="1 2">
    <name type="scientific">Acanthoscelides obtectus</name>
    <name type="common">Bean weevil</name>
    <name type="synonym">Bruchus obtectus</name>
    <dbReference type="NCBI Taxonomy" id="200917"/>
    <lineage>
        <taxon>Eukaryota</taxon>
        <taxon>Metazoa</taxon>
        <taxon>Ecdysozoa</taxon>
        <taxon>Arthropoda</taxon>
        <taxon>Hexapoda</taxon>
        <taxon>Insecta</taxon>
        <taxon>Pterygota</taxon>
        <taxon>Neoptera</taxon>
        <taxon>Endopterygota</taxon>
        <taxon>Coleoptera</taxon>
        <taxon>Polyphaga</taxon>
        <taxon>Cucujiformia</taxon>
        <taxon>Chrysomeloidea</taxon>
        <taxon>Chrysomelidae</taxon>
        <taxon>Bruchinae</taxon>
        <taxon>Bruchini</taxon>
        <taxon>Acanthoscelides</taxon>
    </lineage>
</organism>